<evidence type="ECO:0000256" key="5">
    <source>
        <dbReference type="ARBA" id="ARBA00022777"/>
    </source>
</evidence>
<evidence type="ECO:0000256" key="3">
    <source>
        <dbReference type="ARBA" id="ARBA00022679"/>
    </source>
</evidence>
<feature type="binding site" evidence="9">
    <location>
        <position position="248"/>
    </location>
    <ligand>
        <name>glycerol</name>
        <dbReference type="ChEBI" id="CHEBI:17754"/>
    </ligand>
</feature>
<evidence type="ECO:0000256" key="2">
    <source>
        <dbReference type="ARBA" id="ARBA00009156"/>
    </source>
</evidence>
<feature type="binding site" evidence="9">
    <location>
        <position position="139"/>
    </location>
    <ligand>
        <name>sn-glycerol 3-phosphate</name>
        <dbReference type="ChEBI" id="CHEBI:57597"/>
    </ligand>
</feature>
<feature type="binding site" evidence="9">
    <location>
        <position position="417"/>
    </location>
    <ligand>
        <name>ADP</name>
        <dbReference type="ChEBI" id="CHEBI:456216"/>
    </ligand>
</feature>
<reference evidence="13" key="1">
    <citation type="submission" date="2023-02" db="EMBL/GenBank/DDBJ databases">
        <title>Genome sequence of Hyphococcus flavus.</title>
        <authorList>
            <person name="Rong J.-C."/>
            <person name="Zhao Q."/>
            <person name="Yi M."/>
            <person name="Wu J.-Y."/>
        </authorList>
    </citation>
    <scope>NUCLEOTIDE SEQUENCE</scope>
    <source>
        <strain evidence="13">MCCC 1K03223</strain>
    </source>
</reference>
<dbReference type="FunFam" id="3.30.420.40:FF:000008">
    <property type="entry name" value="Glycerol kinase"/>
    <property type="match status" value="1"/>
</dbReference>
<dbReference type="InterPro" id="IPR043129">
    <property type="entry name" value="ATPase_NBD"/>
</dbReference>
<feature type="binding site" evidence="9">
    <location>
        <position position="19"/>
    </location>
    <ligand>
        <name>ATP</name>
        <dbReference type="ChEBI" id="CHEBI:30616"/>
    </ligand>
</feature>
<dbReference type="GO" id="GO:0004370">
    <property type="term" value="F:glycerol kinase activity"/>
    <property type="evidence" value="ECO:0007669"/>
    <property type="project" value="UniProtKB-UniRule"/>
</dbReference>
<feature type="binding site" evidence="9">
    <location>
        <position position="248"/>
    </location>
    <ligand>
        <name>sn-glycerol 3-phosphate</name>
        <dbReference type="ChEBI" id="CHEBI:57597"/>
    </ligand>
</feature>
<feature type="binding site" evidence="9">
    <location>
        <position position="413"/>
    </location>
    <ligand>
        <name>ATP</name>
        <dbReference type="ChEBI" id="CHEBI:30616"/>
    </ligand>
</feature>
<feature type="binding site" evidence="9">
    <location>
        <position position="413"/>
    </location>
    <ligand>
        <name>ADP</name>
        <dbReference type="ChEBI" id="CHEBI:456216"/>
    </ligand>
</feature>
<keyword evidence="3 9" id="KW-0808">Transferase</keyword>
<dbReference type="SUPFAM" id="SSF53067">
    <property type="entry name" value="Actin-like ATPase domain"/>
    <property type="match status" value="2"/>
</dbReference>
<feature type="binding site" evidence="9">
    <location>
        <position position="313"/>
    </location>
    <ligand>
        <name>ATP</name>
        <dbReference type="ChEBI" id="CHEBI:30616"/>
    </ligand>
</feature>
<evidence type="ECO:0000259" key="11">
    <source>
        <dbReference type="Pfam" id="PF00370"/>
    </source>
</evidence>
<feature type="domain" description="Carbohydrate kinase FGGY C-terminal" evidence="12">
    <location>
        <begin position="266"/>
        <end position="452"/>
    </location>
</feature>
<feature type="binding site" evidence="9">
    <location>
        <position position="249"/>
    </location>
    <ligand>
        <name>glycerol</name>
        <dbReference type="ChEBI" id="CHEBI:17754"/>
    </ligand>
</feature>
<dbReference type="GO" id="GO:0005524">
    <property type="term" value="F:ATP binding"/>
    <property type="evidence" value="ECO:0007669"/>
    <property type="project" value="UniProtKB-UniRule"/>
</dbReference>
<dbReference type="CDD" id="cd07786">
    <property type="entry name" value="FGGY_EcGK_like"/>
    <property type="match status" value="1"/>
</dbReference>
<feature type="binding site" evidence="9">
    <location>
        <position position="18"/>
    </location>
    <ligand>
        <name>ADP</name>
        <dbReference type="ChEBI" id="CHEBI:456216"/>
    </ligand>
</feature>
<dbReference type="NCBIfam" id="TIGR01311">
    <property type="entry name" value="glycerol_kin"/>
    <property type="match status" value="1"/>
</dbReference>
<dbReference type="Proteomes" id="UP001214043">
    <property type="component" value="Chromosome"/>
</dbReference>
<dbReference type="Pfam" id="PF00370">
    <property type="entry name" value="FGGY_N"/>
    <property type="match status" value="1"/>
</dbReference>
<feature type="binding site" evidence="9">
    <location>
        <position position="87"/>
    </location>
    <ligand>
        <name>glycerol</name>
        <dbReference type="ChEBI" id="CHEBI:17754"/>
    </ligand>
</feature>
<gene>
    <name evidence="9 13" type="primary">glpK</name>
    <name evidence="13" type="ORF">PUV54_16135</name>
</gene>
<dbReference type="NCBIfam" id="NF000756">
    <property type="entry name" value="PRK00047.1"/>
    <property type="match status" value="1"/>
</dbReference>
<evidence type="ECO:0000313" key="14">
    <source>
        <dbReference type="Proteomes" id="UP001214043"/>
    </source>
</evidence>
<feature type="binding site" evidence="9">
    <location>
        <position position="270"/>
    </location>
    <ligand>
        <name>ADP</name>
        <dbReference type="ChEBI" id="CHEBI:456216"/>
    </ligand>
</feature>
<dbReference type="GO" id="GO:0005829">
    <property type="term" value="C:cytosol"/>
    <property type="evidence" value="ECO:0007669"/>
    <property type="project" value="TreeGrafter"/>
</dbReference>
<feature type="domain" description="Carbohydrate kinase FGGY N-terminal" evidence="11">
    <location>
        <begin position="11"/>
        <end position="255"/>
    </location>
</feature>
<comment type="function">
    <text evidence="9">Key enzyme in the regulation of glycerol uptake and metabolism. Catalyzes the phosphorylation of glycerol to yield sn-glycerol 3-phosphate.</text>
</comment>
<dbReference type="Pfam" id="PF02782">
    <property type="entry name" value="FGGY_C"/>
    <property type="match status" value="1"/>
</dbReference>
<dbReference type="InterPro" id="IPR018484">
    <property type="entry name" value="FGGY_N"/>
</dbReference>
<evidence type="ECO:0000256" key="9">
    <source>
        <dbReference type="HAMAP-Rule" id="MF_00186"/>
    </source>
</evidence>
<evidence type="ECO:0000256" key="6">
    <source>
        <dbReference type="ARBA" id="ARBA00022798"/>
    </source>
</evidence>
<comment type="similarity">
    <text evidence="2 9 10">Belongs to the FGGY kinase family.</text>
</comment>
<dbReference type="GO" id="GO:0019563">
    <property type="term" value="P:glycerol catabolic process"/>
    <property type="evidence" value="ECO:0007669"/>
    <property type="project" value="UniProtKB-UniRule"/>
</dbReference>
<feature type="binding site" evidence="9">
    <location>
        <position position="20"/>
    </location>
    <ligand>
        <name>ATP</name>
        <dbReference type="ChEBI" id="CHEBI:30616"/>
    </ligand>
</feature>
<comment type="activity regulation">
    <text evidence="9">Inhibited by fructose 1,6-bisphosphate (FBP).</text>
</comment>
<dbReference type="HAMAP" id="MF_00186">
    <property type="entry name" value="Glycerol_kin"/>
    <property type="match status" value="1"/>
</dbReference>
<feature type="binding site" evidence="9">
    <location>
        <position position="313"/>
    </location>
    <ligand>
        <name>ADP</name>
        <dbReference type="ChEBI" id="CHEBI:456216"/>
    </ligand>
</feature>
<dbReference type="FunFam" id="3.30.420.40:FF:000007">
    <property type="entry name" value="Glycerol kinase"/>
    <property type="match status" value="1"/>
</dbReference>
<keyword evidence="7 9" id="KW-0067">ATP-binding</keyword>
<feature type="binding site" evidence="9">
    <location>
        <position position="22"/>
    </location>
    <ligand>
        <name>ADP</name>
        <dbReference type="ChEBI" id="CHEBI:456216"/>
    </ligand>
</feature>
<evidence type="ECO:0000256" key="4">
    <source>
        <dbReference type="ARBA" id="ARBA00022741"/>
    </source>
</evidence>
<feature type="binding site" evidence="9">
    <location>
        <position position="18"/>
    </location>
    <ligand>
        <name>ATP</name>
        <dbReference type="ChEBI" id="CHEBI:30616"/>
    </ligand>
</feature>
<feature type="binding site" evidence="9">
    <location>
        <position position="270"/>
    </location>
    <ligand>
        <name>ATP</name>
        <dbReference type="ChEBI" id="CHEBI:30616"/>
    </ligand>
</feature>
<feature type="binding site" evidence="9">
    <location>
        <position position="139"/>
    </location>
    <ligand>
        <name>glycerol</name>
        <dbReference type="ChEBI" id="CHEBI:17754"/>
    </ligand>
</feature>
<evidence type="ECO:0000256" key="1">
    <source>
        <dbReference type="ARBA" id="ARBA00005190"/>
    </source>
</evidence>
<keyword evidence="14" id="KW-1185">Reference proteome</keyword>
<dbReference type="EMBL" id="CP118166">
    <property type="protein sequence ID" value="WDI31481.1"/>
    <property type="molecule type" value="Genomic_DNA"/>
</dbReference>
<evidence type="ECO:0000256" key="7">
    <source>
        <dbReference type="ARBA" id="ARBA00022840"/>
    </source>
</evidence>
<evidence type="ECO:0000313" key="13">
    <source>
        <dbReference type="EMBL" id="WDI31481.1"/>
    </source>
</evidence>
<feature type="binding site" evidence="9">
    <location>
        <position position="18"/>
    </location>
    <ligand>
        <name>sn-glycerol 3-phosphate</name>
        <dbReference type="ChEBI" id="CHEBI:57597"/>
    </ligand>
</feature>
<dbReference type="InterPro" id="IPR005999">
    <property type="entry name" value="Glycerol_kin"/>
</dbReference>
<dbReference type="PANTHER" id="PTHR10196:SF78">
    <property type="entry name" value="GLYCEROL KINASE"/>
    <property type="match status" value="1"/>
</dbReference>
<feature type="binding site" evidence="9">
    <location>
        <position position="317"/>
    </location>
    <ligand>
        <name>ATP</name>
        <dbReference type="ChEBI" id="CHEBI:30616"/>
    </ligand>
</feature>
<evidence type="ECO:0000259" key="12">
    <source>
        <dbReference type="Pfam" id="PF02782"/>
    </source>
</evidence>
<dbReference type="InterPro" id="IPR018485">
    <property type="entry name" value="FGGY_C"/>
</dbReference>
<protein>
    <recommendedName>
        <fullName evidence="9">Glycerol kinase</fullName>
        <ecNumber evidence="9">2.7.1.30</ecNumber>
    </recommendedName>
    <alternativeName>
        <fullName evidence="9">ATP:glycerol 3-phosphotransferase</fullName>
    </alternativeName>
    <alternativeName>
        <fullName evidence="9">Glycerokinase</fullName>
        <shortName evidence="9">GK</shortName>
    </alternativeName>
</protein>
<accession>A0AAF0CEL1</accession>
<keyword evidence="5 9" id="KW-0418">Kinase</keyword>
<name>A0AAF0CEL1_9PROT</name>
<dbReference type="AlphaFoldDB" id="A0AAF0CEL1"/>
<keyword evidence="6 9" id="KW-0319">Glycerol metabolism</keyword>
<comment type="catalytic activity">
    <reaction evidence="8 9">
        <text>glycerol + ATP = sn-glycerol 3-phosphate + ADP + H(+)</text>
        <dbReference type="Rhea" id="RHEA:21644"/>
        <dbReference type="ChEBI" id="CHEBI:15378"/>
        <dbReference type="ChEBI" id="CHEBI:17754"/>
        <dbReference type="ChEBI" id="CHEBI:30616"/>
        <dbReference type="ChEBI" id="CHEBI:57597"/>
        <dbReference type="ChEBI" id="CHEBI:456216"/>
        <dbReference type="EC" id="2.7.1.30"/>
    </reaction>
</comment>
<dbReference type="Gene3D" id="3.30.420.40">
    <property type="match status" value="2"/>
</dbReference>
<evidence type="ECO:0000256" key="8">
    <source>
        <dbReference type="ARBA" id="ARBA00052101"/>
    </source>
</evidence>
<dbReference type="InterPro" id="IPR018483">
    <property type="entry name" value="Carb_kinase_FGGY_CS"/>
</dbReference>
<comment type="pathway">
    <text evidence="1 9">Polyol metabolism; glycerol degradation via glycerol kinase pathway; sn-glycerol 3-phosphate from glycerol: step 1/1.</text>
</comment>
<evidence type="ECO:0000256" key="10">
    <source>
        <dbReference type="RuleBase" id="RU003733"/>
    </source>
</evidence>
<dbReference type="GO" id="GO:0006072">
    <property type="term" value="P:glycerol-3-phosphate metabolic process"/>
    <property type="evidence" value="ECO:0007669"/>
    <property type="project" value="InterPro"/>
</dbReference>
<dbReference type="PANTHER" id="PTHR10196">
    <property type="entry name" value="SUGAR KINASE"/>
    <property type="match status" value="1"/>
</dbReference>
<feature type="binding site" evidence="9">
    <location>
        <position position="88"/>
    </location>
    <ligand>
        <name>sn-glycerol 3-phosphate</name>
        <dbReference type="ChEBI" id="CHEBI:57597"/>
    </ligand>
</feature>
<dbReference type="EC" id="2.7.1.30" evidence="9"/>
<dbReference type="KEGG" id="hfl:PUV54_16135"/>
<keyword evidence="4 9" id="KW-0547">Nucleotide-binding</keyword>
<feature type="binding site" evidence="9">
    <location>
        <position position="87"/>
    </location>
    <ligand>
        <name>sn-glycerol 3-phosphate</name>
        <dbReference type="ChEBI" id="CHEBI:57597"/>
    </ligand>
</feature>
<dbReference type="PIRSF" id="PIRSF000538">
    <property type="entry name" value="GlpK"/>
    <property type="match status" value="1"/>
</dbReference>
<feature type="binding site" evidence="9">
    <location>
        <position position="88"/>
    </location>
    <ligand>
        <name>glycerol</name>
        <dbReference type="ChEBI" id="CHEBI:17754"/>
    </ligand>
</feature>
<proteinExistence type="inferred from homology"/>
<dbReference type="PROSITE" id="PS00445">
    <property type="entry name" value="FGGY_KINASES_2"/>
    <property type="match status" value="1"/>
</dbReference>
<sequence>MTMTDFEAPFILAIDQGTTSSRAIVFDQAGRIVASAQEEFPQHYPHDGWVEHDPEDIWNTTLSTARAAFAEAEKSGEVGAIGVTNQRETTILWDRTTSAPIHNAIVWQDRRTADVCAALREEGLEPHVAARTGLLLDPYFSATKAAWILDNVEGARERAEKSELAFGTVDAFLIWRLTGGKVHATDATNASRTSLYNIRDNRWDEILLEKFRVPESILPQVFDCAADYGETDPEIFGRPLPICGVAGDQQAAAIGQACFAPGDIKSTYGTGCFVLVHTGHEIVESKNKLLSTIAYRLNGETSYALEGSIFIAGAAIQWLRDELGVIKSADETAALAESLETNEGVYLVPAFTGLGAPHWAPDARGAITGLTRGAGKAHFARAALESVVYQTADLMTAIARDGADAKTLRVDGGMVANDWTMQFLADMLGLPVERPKVLETTALGAAYLAGMQAGYFQSTDEIVERWRLDARFQPAMSGEARQKNLDGWADALRRTLD</sequence>
<dbReference type="InterPro" id="IPR000577">
    <property type="entry name" value="Carb_kinase_FGGY"/>
</dbReference>
<organism evidence="13 14">
    <name type="scientific">Hyphococcus flavus</name>
    <dbReference type="NCBI Taxonomy" id="1866326"/>
    <lineage>
        <taxon>Bacteria</taxon>
        <taxon>Pseudomonadati</taxon>
        <taxon>Pseudomonadota</taxon>
        <taxon>Alphaproteobacteria</taxon>
        <taxon>Parvularculales</taxon>
        <taxon>Parvularculaceae</taxon>
        <taxon>Hyphococcus</taxon>
    </lineage>
</organism>